<keyword evidence="1" id="KW-0175">Coiled coil</keyword>
<accession>A0AA36GY89</accession>
<evidence type="ECO:0000256" key="1">
    <source>
        <dbReference type="SAM" id="Coils"/>
    </source>
</evidence>
<keyword evidence="3" id="KW-1185">Reference proteome</keyword>
<gene>
    <name evidence="2" type="ORF">CYNAS_LOCUS12328</name>
</gene>
<dbReference type="Gene3D" id="1.20.58.60">
    <property type="match status" value="2"/>
</dbReference>
<dbReference type="AlphaFoldDB" id="A0AA36GY89"/>
<comment type="caution">
    <text evidence="2">The sequence shown here is derived from an EMBL/GenBank/DDBJ whole genome shotgun (WGS) entry which is preliminary data.</text>
</comment>
<name>A0AA36GY89_CYLNA</name>
<evidence type="ECO:0000313" key="3">
    <source>
        <dbReference type="Proteomes" id="UP001176961"/>
    </source>
</evidence>
<reference evidence="2" key="1">
    <citation type="submission" date="2023-07" db="EMBL/GenBank/DDBJ databases">
        <authorList>
            <consortium name="CYATHOMIX"/>
        </authorList>
    </citation>
    <scope>NUCLEOTIDE SEQUENCE</scope>
    <source>
        <strain evidence="2">N/A</strain>
    </source>
</reference>
<dbReference type="EMBL" id="CATQJL010000223">
    <property type="protein sequence ID" value="CAJ0600345.1"/>
    <property type="molecule type" value="Genomic_DNA"/>
</dbReference>
<proteinExistence type="predicted"/>
<dbReference type="SUPFAM" id="SSF46966">
    <property type="entry name" value="Spectrin repeat"/>
    <property type="match status" value="1"/>
</dbReference>
<feature type="coiled-coil region" evidence="1">
    <location>
        <begin position="64"/>
        <end position="125"/>
    </location>
</feature>
<dbReference type="PANTHER" id="PTHR11915">
    <property type="entry name" value="SPECTRIN/FILAMIN RELATED CYTOSKELETAL PROTEIN"/>
    <property type="match status" value="1"/>
</dbReference>
<organism evidence="2 3">
    <name type="scientific">Cylicocyclus nassatus</name>
    <name type="common">Nematode worm</name>
    <dbReference type="NCBI Taxonomy" id="53992"/>
    <lineage>
        <taxon>Eukaryota</taxon>
        <taxon>Metazoa</taxon>
        <taxon>Ecdysozoa</taxon>
        <taxon>Nematoda</taxon>
        <taxon>Chromadorea</taxon>
        <taxon>Rhabditida</taxon>
        <taxon>Rhabditina</taxon>
        <taxon>Rhabditomorpha</taxon>
        <taxon>Strongyloidea</taxon>
        <taxon>Strongylidae</taxon>
        <taxon>Cylicocyclus</taxon>
    </lineage>
</organism>
<evidence type="ECO:0000313" key="2">
    <source>
        <dbReference type="EMBL" id="CAJ0600345.1"/>
    </source>
</evidence>
<dbReference type="Proteomes" id="UP001176961">
    <property type="component" value="Unassembled WGS sequence"/>
</dbReference>
<sequence length="163" mass="19307">MMMLPMMMMRELTMDFKETGSKKKASLKCFCSLCNQQCEPTQRLFPREGKLIEDINRAWNTLEKAEHERELALKEELIRQEKLKQLAANKKHEAIETDIFAYEERVQAVVALQILLNSLEELEAENFHGIEEINRKENLLKLLNYLFQVNKEIFHNGWETFDT</sequence>
<protein>
    <submittedName>
        <fullName evidence="2">Uncharacterized protein</fullName>
    </submittedName>
</protein>